<reference evidence="1 2" key="1">
    <citation type="submission" date="2023-12" db="EMBL/GenBank/DDBJ databases">
        <title>Novel species of the genus Arcicella isolated from rivers.</title>
        <authorList>
            <person name="Lu H."/>
        </authorList>
    </citation>
    <scope>NUCLEOTIDE SEQUENCE [LARGE SCALE GENOMIC DNA]</scope>
    <source>
        <strain evidence="1 2">DC2W</strain>
    </source>
</reference>
<dbReference type="InterPro" id="IPR029063">
    <property type="entry name" value="SAM-dependent_MTases_sf"/>
</dbReference>
<evidence type="ECO:0000313" key="2">
    <source>
        <dbReference type="Proteomes" id="UP001303899"/>
    </source>
</evidence>
<keyword evidence="2" id="KW-1185">Reference proteome</keyword>
<dbReference type="SUPFAM" id="SSF53335">
    <property type="entry name" value="S-adenosyl-L-methionine-dependent methyltransferases"/>
    <property type="match status" value="2"/>
</dbReference>
<evidence type="ECO:0000313" key="1">
    <source>
        <dbReference type="EMBL" id="MEA5404200.1"/>
    </source>
</evidence>
<comment type="caution">
    <text evidence="1">The sequence shown here is derived from an EMBL/GenBank/DDBJ whole genome shotgun (WGS) entry which is preliminary data.</text>
</comment>
<dbReference type="EMBL" id="JAYGIL010000018">
    <property type="protein sequence ID" value="MEA5404200.1"/>
    <property type="molecule type" value="Genomic_DNA"/>
</dbReference>
<protein>
    <recommendedName>
        <fullName evidence="3">Site-specific DNA-methyltransferase (cytosine-N(4)-specific)</fullName>
    </recommendedName>
</protein>
<evidence type="ECO:0008006" key="3">
    <source>
        <dbReference type="Google" id="ProtNLM"/>
    </source>
</evidence>
<name>A0ABU5S6V4_9BACT</name>
<organism evidence="1 2">
    <name type="scientific">Arcicella gelida</name>
    <dbReference type="NCBI Taxonomy" id="2984195"/>
    <lineage>
        <taxon>Bacteria</taxon>
        <taxon>Pseudomonadati</taxon>
        <taxon>Bacteroidota</taxon>
        <taxon>Cytophagia</taxon>
        <taxon>Cytophagales</taxon>
        <taxon>Flectobacillaceae</taxon>
        <taxon>Arcicella</taxon>
    </lineage>
</organism>
<gene>
    <name evidence="1" type="ORF">VB776_14815</name>
</gene>
<dbReference type="Proteomes" id="UP001303899">
    <property type="component" value="Unassembled WGS sequence"/>
</dbReference>
<dbReference type="RefSeq" id="WP_323697507.1">
    <property type="nucleotide sequence ID" value="NZ_JAYGIL010000018.1"/>
</dbReference>
<proteinExistence type="predicted"/>
<sequence>MTLNIASYNNGSSKVSSIRKQEDIDNLIIKKIASLTINDSKIWTSPKYDRSKNVHRFFQYPAMMVPIVQQTLIESITTVDNSVTTILDPFMGSATSIVAGMMNGLSCYGQDINPLSILLSKVKTHYFDIEEVSKRSIELIKSINSDERLCIEKNFRGIDKWFKVSVSLELSKIVRGIRKCEDIEIRRLFWITLAETVRLSSNDRTSTFKLHIRPLEEIQNRNISANELFEKLLNRNIDDIVSHNKMLLSKMLVGKNGYKKKISILFKNSTEYIFIPNGGIDLLVSSPPYGDNSTTVPYGQHAYLPLQWIDLKDIDESITEDLLSTISAIDRKSLGGKLILPSQEIVDNLFEISPSLRNVIEKLTVTHPDKTSKIICFTNDLYIVLQKCCEAVRKNGYLVWTIGNRRVGGIEIPNNRILIELLEHNGIKLLTEIKRDILNKRMAQRNRSTTTMVTEDILIFRKTF</sequence>
<dbReference type="Gene3D" id="3.40.50.150">
    <property type="entry name" value="Vaccinia Virus protein VP39"/>
    <property type="match status" value="2"/>
</dbReference>
<accession>A0ABU5S6V4</accession>